<comment type="similarity">
    <text evidence="1">Belongs to the universal stress protein A family.</text>
</comment>
<name>A0A1V0TKB5_9ACTN</name>
<dbReference type="STRING" id="553510.B1H19_03690"/>
<feature type="domain" description="UspA" evidence="3">
    <location>
        <begin position="33"/>
        <end position="166"/>
    </location>
</feature>
<dbReference type="SUPFAM" id="SSF52402">
    <property type="entry name" value="Adenine nucleotide alpha hydrolases-like"/>
    <property type="match status" value="2"/>
</dbReference>
<gene>
    <name evidence="4" type="ORF">B1H19_03690</name>
</gene>
<dbReference type="PRINTS" id="PR01438">
    <property type="entry name" value="UNVRSLSTRESS"/>
</dbReference>
<evidence type="ECO:0000256" key="1">
    <source>
        <dbReference type="ARBA" id="ARBA00008791"/>
    </source>
</evidence>
<reference evidence="4 5" key="1">
    <citation type="submission" date="2017-04" db="EMBL/GenBank/DDBJ databases">
        <title>Complete Genome Sequence of Streptomyces gilvosporeus F607, a Capable Producer of Natamycin.</title>
        <authorList>
            <person name="Zong G."/>
            <person name="Zhong C."/>
            <person name="Fu J."/>
            <person name="Qin R."/>
            <person name="Cao G."/>
        </authorList>
    </citation>
    <scope>NUCLEOTIDE SEQUENCE [LARGE SCALE GENOMIC DNA]</scope>
    <source>
        <strain evidence="4 5">F607</strain>
    </source>
</reference>
<dbReference type="Pfam" id="PF00582">
    <property type="entry name" value="Usp"/>
    <property type="match status" value="2"/>
</dbReference>
<dbReference type="InterPro" id="IPR006016">
    <property type="entry name" value="UspA"/>
</dbReference>
<dbReference type="Gene3D" id="3.40.50.620">
    <property type="entry name" value="HUPs"/>
    <property type="match status" value="2"/>
</dbReference>
<evidence type="ECO:0000256" key="2">
    <source>
        <dbReference type="SAM" id="MobiDB-lite"/>
    </source>
</evidence>
<feature type="compositionally biased region" description="Basic and acidic residues" evidence="2">
    <location>
        <begin position="9"/>
        <end position="21"/>
    </location>
</feature>
<dbReference type="PANTHER" id="PTHR46553:SF3">
    <property type="entry name" value="ADENINE NUCLEOTIDE ALPHA HYDROLASES-LIKE SUPERFAMILY PROTEIN"/>
    <property type="match status" value="1"/>
</dbReference>
<dbReference type="EMBL" id="CP020569">
    <property type="protein sequence ID" value="ARF53386.1"/>
    <property type="molecule type" value="Genomic_DNA"/>
</dbReference>
<organism evidence="4 5">
    <name type="scientific">Streptomyces gilvosporeus</name>
    <dbReference type="NCBI Taxonomy" id="553510"/>
    <lineage>
        <taxon>Bacteria</taxon>
        <taxon>Bacillati</taxon>
        <taxon>Actinomycetota</taxon>
        <taxon>Actinomycetes</taxon>
        <taxon>Kitasatosporales</taxon>
        <taxon>Streptomycetaceae</taxon>
        <taxon>Streptomyces</taxon>
    </lineage>
</organism>
<dbReference type="KEGG" id="sgv:B1H19_03690"/>
<dbReference type="PANTHER" id="PTHR46553">
    <property type="entry name" value="ADENINE NUCLEOTIDE ALPHA HYDROLASES-LIKE SUPERFAMILY PROTEIN"/>
    <property type="match status" value="1"/>
</dbReference>
<evidence type="ECO:0000259" key="3">
    <source>
        <dbReference type="Pfam" id="PF00582"/>
    </source>
</evidence>
<dbReference type="InterPro" id="IPR006015">
    <property type="entry name" value="Universal_stress_UspA"/>
</dbReference>
<dbReference type="AlphaFoldDB" id="A0A1V0TKB5"/>
<protein>
    <recommendedName>
        <fullName evidence="3">UspA domain-containing protein</fullName>
    </recommendedName>
</protein>
<sequence length="310" mass="31763">MSAPWCLRDGGKGGSRKEAPMETHTFSNGADGPVVVGTDGSAGAAPAVLWAAEEAAARNRPLHIVHATGIDDWGGGLSSDAVRLILDAAPGLVDQAAKQATDRVPDLQVTTAVSQDSATVSLLQAAGEDGTIVVGSRGLGGFSALLLGSVGLRTAARAQGPVVVVRGAEQPSTGSVVAGVRDERDLDAVRFAATTAGHRKASLRLLSAWTYSQYAESMVPMVEAVREVAEAAATASARIVDSVREEFPDLSVTDDVVRVPSPAGALVEASAHADLLVVARKPRQPVGAALGRVTHAVLHHAHCPVAVIPR</sequence>
<evidence type="ECO:0000313" key="4">
    <source>
        <dbReference type="EMBL" id="ARF53386.1"/>
    </source>
</evidence>
<accession>A0A1V0TKB5</accession>
<evidence type="ECO:0000313" key="5">
    <source>
        <dbReference type="Proteomes" id="UP000192726"/>
    </source>
</evidence>
<dbReference type="InterPro" id="IPR014729">
    <property type="entry name" value="Rossmann-like_a/b/a_fold"/>
</dbReference>
<keyword evidence="5" id="KW-1185">Reference proteome</keyword>
<proteinExistence type="inferred from homology"/>
<dbReference type="Proteomes" id="UP000192726">
    <property type="component" value="Chromosome"/>
</dbReference>
<feature type="region of interest" description="Disordered" evidence="2">
    <location>
        <begin position="1"/>
        <end position="32"/>
    </location>
</feature>
<feature type="domain" description="UspA" evidence="3">
    <location>
        <begin position="176"/>
        <end position="309"/>
    </location>
</feature>